<dbReference type="OrthoDB" id="9793109at2"/>
<dbReference type="AlphaFoldDB" id="A0A2N7KIC8"/>
<dbReference type="RefSeq" id="WP_102434166.1">
    <property type="nucleotide sequence ID" value="NZ_CAWNVI010000037.1"/>
</dbReference>
<proteinExistence type="predicted"/>
<dbReference type="Pfam" id="PF18765">
    <property type="entry name" value="Polbeta"/>
    <property type="match status" value="1"/>
</dbReference>
<dbReference type="InterPro" id="IPR043519">
    <property type="entry name" value="NT_sf"/>
</dbReference>
<reference evidence="3" key="1">
    <citation type="submission" date="2016-07" db="EMBL/GenBank/DDBJ databases">
        <title>Nontailed viruses are major unrecognized killers of bacteria in the ocean.</title>
        <authorList>
            <person name="Kauffman K."/>
            <person name="Hussain F."/>
            <person name="Yang J."/>
            <person name="Arevalo P."/>
            <person name="Brown J."/>
            <person name="Cutler M."/>
            <person name="Kelly L."/>
            <person name="Polz M.F."/>
        </authorList>
    </citation>
    <scope>NUCLEOTIDE SEQUENCE [LARGE SCALE GENOMIC DNA]</scope>
    <source>
        <strain evidence="3">10N.261.46.F8</strain>
    </source>
</reference>
<protein>
    <recommendedName>
        <fullName evidence="1">Polymerase beta nucleotidyltransferase domain-containing protein</fullName>
    </recommendedName>
</protein>
<accession>A0A2N7KIC8</accession>
<sequence length="100" mass="11253">MKSEVLVQALNEVISSDSIVLSYLFGSFATGRNHHKSDIDIAFLPVSPMSDIQVWEFKQSLAQRLRCEVDFVNLISCNTVLRMQIVSEGKRLVGNGFDFD</sequence>
<comment type="caution">
    <text evidence="2">The sequence shown here is derived from an EMBL/GenBank/DDBJ whole genome shotgun (WGS) entry which is preliminary data.</text>
</comment>
<evidence type="ECO:0000313" key="3">
    <source>
        <dbReference type="Proteomes" id="UP000235406"/>
    </source>
</evidence>
<dbReference type="Proteomes" id="UP000235406">
    <property type="component" value="Unassembled WGS sequence"/>
</dbReference>
<dbReference type="Gene3D" id="3.30.460.10">
    <property type="entry name" value="Beta Polymerase, domain 2"/>
    <property type="match status" value="1"/>
</dbReference>
<organism evidence="2 3">
    <name type="scientific">Vibrio lentus</name>
    <dbReference type="NCBI Taxonomy" id="136468"/>
    <lineage>
        <taxon>Bacteria</taxon>
        <taxon>Pseudomonadati</taxon>
        <taxon>Pseudomonadota</taxon>
        <taxon>Gammaproteobacteria</taxon>
        <taxon>Vibrionales</taxon>
        <taxon>Vibrionaceae</taxon>
        <taxon>Vibrio</taxon>
    </lineage>
</organism>
<gene>
    <name evidence="2" type="ORF">BCT49_22850</name>
</gene>
<dbReference type="PANTHER" id="PTHR43852">
    <property type="entry name" value="NUCLEOTIDYLTRANSFERASE"/>
    <property type="match status" value="1"/>
</dbReference>
<dbReference type="InterPro" id="IPR052930">
    <property type="entry name" value="TA_antitoxin_MntA"/>
</dbReference>
<evidence type="ECO:0000313" key="2">
    <source>
        <dbReference type="EMBL" id="PMM75811.1"/>
    </source>
</evidence>
<feature type="domain" description="Polymerase beta nucleotidyltransferase" evidence="1">
    <location>
        <begin position="10"/>
        <end position="94"/>
    </location>
</feature>
<name>A0A2N7KIC8_9VIBR</name>
<dbReference type="EMBL" id="MCZK01000037">
    <property type="protein sequence ID" value="PMM75811.1"/>
    <property type="molecule type" value="Genomic_DNA"/>
</dbReference>
<dbReference type="PANTHER" id="PTHR43852:SF2">
    <property type="entry name" value="PROTEIN ADENYLYLTRANSFERASE MNTA"/>
    <property type="match status" value="1"/>
</dbReference>
<dbReference type="InterPro" id="IPR041633">
    <property type="entry name" value="Polbeta"/>
</dbReference>
<evidence type="ECO:0000259" key="1">
    <source>
        <dbReference type="Pfam" id="PF18765"/>
    </source>
</evidence>
<dbReference type="SUPFAM" id="SSF81301">
    <property type="entry name" value="Nucleotidyltransferase"/>
    <property type="match status" value="1"/>
</dbReference>
<dbReference type="CDD" id="cd05403">
    <property type="entry name" value="NT_KNTase_like"/>
    <property type="match status" value="1"/>
</dbReference>
<dbReference type="NCBIfam" id="NF047752">
    <property type="entry name" value="MntA_antitoxin"/>
    <property type="match status" value="1"/>
</dbReference>